<accession>A0A0J6SXR4</accession>
<evidence type="ECO:0000256" key="3">
    <source>
        <dbReference type="ARBA" id="ARBA00022970"/>
    </source>
</evidence>
<dbReference type="PROSITE" id="PS51257">
    <property type="entry name" value="PROKAR_LIPOPROTEIN"/>
    <property type="match status" value="1"/>
</dbReference>
<feature type="chain" id="PRO_5005281553" evidence="4">
    <location>
        <begin position="27"/>
        <end position="391"/>
    </location>
</feature>
<proteinExistence type="inferred from homology"/>
<dbReference type="InterPro" id="IPR051010">
    <property type="entry name" value="BCAA_transport"/>
</dbReference>
<dbReference type="OrthoDB" id="8043158at2"/>
<dbReference type="EMBL" id="LABY01000073">
    <property type="protein sequence ID" value="KMO38392.1"/>
    <property type="molecule type" value="Genomic_DNA"/>
</dbReference>
<reference evidence="6 7" key="1">
    <citation type="submission" date="2015-03" db="EMBL/GenBank/DDBJ databases">
        <title>Genome sequencing of Methylobacterium variabile DSM 16961.</title>
        <authorList>
            <person name="Chaudhry V."/>
            <person name="Patil P.B."/>
        </authorList>
    </citation>
    <scope>NUCLEOTIDE SEQUENCE [LARGE SCALE GENOMIC DNA]</scope>
    <source>
        <strain evidence="6 7">DSM 16961</strain>
    </source>
</reference>
<comment type="caution">
    <text evidence="6">The sequence shown here is derived from an EMBL/GenBank/DDBJ whole genome shotgun (WGS) entry which is preliminary data.</text>
</comment>
<evidence type="ECO:0000313" key="6">
    <source>
        <dbReference type="EMBL" id="KMO38392.1"/>
    </source>
</evidence>
<dbReference type="PANTHER" id="PTHR30483">
    <property type="entry name" value="LEUCINE-SPECIFIC-BINDING PROTEIN"/>
    <property type="match status" value="1"/>
</dbReference>
<keyword evidence="3" id="KW-0813">Transport</keyword>
<dbReference type="PATRIC" id="fig|298794.3.peg.7036"/>
<dbReference type="InterPro" id="IPR028082">
    <property type="entry name" value="Peripla_BP_I"/>
</dbReference>
<dbReference type="RefSeq" id="WP_048444369.1">
    <property type="nucleotide sequence ID" value="NZ_LABY01000073.1"/>
</dbReference>
<evidence type="ECO:0000256" key="4">
    <source>
        <dbReference type="SAM" id="SignalP"/>
    </source>
</evidence>
<dbReference type="GO" id="GO:0006865">
    <property type="term" value="P:amino acid transport"/>
    <property type="evidence" value="ECO:0007669"/>
    <property type="project" value="UniProtKB-KW"/>
</dbReference>
<evidence type="ECO:0000313" key="7">
    <source>
        <dbReference type="Proteomes" id="UP000035955"/>
    </source>
</evidence>
<evidence type="ECO:0000256" key="1">
    <source>
        <dbReference type="ARBA" id="ARBA00010062"/>
    </source>
</evidence>
<dbReference type="SUPFAM" id="SSF53822">
    <property type="entry name" value="Periplasmic binding protein-like I"/>
    <property type="match status" value="1"/>
</dbReference>
<dbReference type="Proteomes" id="UP000035955">
    <property type="component" value="Unassembled WGS sequence"/>
</dbReference>
<keyword evidence="7" id="KW-1185">Reference proteome</keyword>
<keyword evidence="2 4" id="KW-0732">Signal</keyword>
<evidence type="ECO:0000259" key="5">
    <source>
        <dbReference type="Pfam" id="PF13458"/>
    </source>
</evidence>
<feature type="signal peptide" evidence="4">
    <location>
        <begin position="1"/>
        <end position="26"/>
    </location>
</feature>
<organism evidence="6 7">
    <name type="scientific">Methylobacterium variabile</name>
    <dbReference type="NCBI Taxonomy" id="298794"/>
    <lineage>
        <taxon>Bacteria</taxon>
        <taxon>Pseudomonadati</taxon>
        <taxon>Pseudomonadota</taxon>
        <taxon>Alphaproteobacteria</taxon>
        <taxon>Hyphomicrobiales</taxon>
        <taxon>Methylobacteriaceae</taxon>
        <taxon>Methylobacterium</taxon>
    </lineage>
</organism>
<evidence type="ECO:0000256" key="2">
    <source>
        <dbReference type="ARBA" id="ARBA00022729"/>
    </source>
</evidence>
<dbReference type="Gene3D" id="3.40.50.2300">
    <property type="match status" value="2"/>
</dbReference>
<gene>
    <name evidence="6" type="ORF">VQ02_11710</name>
</gene>
<sequence length="391" mass="41735">MMAFRARRAVIGALLASVTFCGAVSACELKIGAPAVLSGPAAQWGIALRGALEFVAKETAQERRLVIGGKPCTVSVKAIDSKYTAEGAASAMNALAAEGINVIVGPVGSPEVTGMKPVALRNRMVAMVNSFARDSIGPRWPNVFHIGPGPSGWAGPIIDEGRKHFNFSSVGIVAPNDQGGTDVAGVNAEIFKKKGVTVVEEYYQRGTTNFAPIVTRVLRSSPGAIDLASSPAGDAGIIIKQLRQAGFNGPIFRLGGPGFEEIARVAGGVEVLKDFLWYEPVAMDEGLRALEKKHQELMGSPRPENADFFRWVFAARMMVKAAQAAQSVDKPQAIADAMRKLPVEDENIGKGYWIGQQFFGINQEMSYPFAIGQVRGGKVQDYIRADAVKED</sequence>
<dbReference type="InterPro" id="IPR028081">
    <property type="entry name" value="Leu-bd"/>
</dbReference>
<dbReference type="PANTHER" id="PTHR30483:SF6">
    <property type="entry name" value="PERIPLASMIC BINDING PROTEIN OF ABC TRANSPORTER FOR NATURAL AMINO ACIDS"/>
    <property type="match status" value="1"/>
</dbReference>
<feature type="domain" description="Leucine-binding protein" evidence="5">
    <location>
        <begin position="29"/>
        <end position="377"/>
    </location>
</feature>
<protein>
    <submittedName>
        <fullName evidence="6">ABC transporter substrate-binding protein</fullName>
    </submittedName>
</protein>
<comment type="similarity">
    <text evidence="1">Belongs to the leucine-binding protein family.</text>
</comment>
<dbReference type="CDD" id="cd06336">
    <property type="entry name" value="PBP1_ABC_ligand_binding-like"/>
    <property type="match status" value="1"/>
</dbReference>
<keyword evidence="3" id="KW-0029">Amino-acid transport</keyword>
<dbReference type="AlphaFoldDB" id="A0A0J6SXR4"/>
<dbReference type="Pfam" id="PF13458">
    <property type="entry name" value="Peripla_BP_6"/>
    <property type="match status" value="1"/>
</dbReference>
<name>A0A0J6SXR4_9HYPH</name>